<dbReference type="SUPFAM" id="SSF54928">
    <property type="entry name" value="RNA-binding domain, RBD"/>
    <property type="match status" value="1"/>
</dbReference>
<name>A0A8H7A2I1_PLEOS</name>
<evidence type="ECO:0000313" key="6">
    <source>
        <dbReference type="Proteomes" id="UP000623687"/>
    </source>
</evidence>
<dbReference type="GO" id="GO:0042274">
    <property type="term" value="P:ribosomal small subunit biogenesis"/>
    <property type="evidence" value="ECO:0007669"/>
    <property type="project" value="TreeGrafter"/>
</dbReference>
<keyword evidence="1 2" id="KW-0694">RNA-binding</keyword>
<dbReference type="GeneID" id="59373242"/>
<evidence type="ECO:0000256" key="2">
    <source>
        <dbReference type="PROSITE-ProRule" id="PRU00176"/>
    </source>
</evidence>
<feature type="compositionally biased region" description="Basic residues" evidence="3">
    <location>
        <begin position="305"/>
        <end position="317"/>
    </location>
</feature>
<feature type="region of interest" description="Disordered" evidence="3">
    <location>
        <begin position="1"/>
        <end position="139"/>
    </location>
</feature>
<proteinExistence type="predicted"/>
<feature type="compositionally biased region" description="Polar residues" evidence="3">
    <location>
        <begin position="262"/>
        <end position="285"/>
    </location>
</feature>
<evidence type="ECO:0000256" key="3">
    <source>
        <dbReference type="SAM" id="MobiDB-lite"/>
    </source>
</evidence>
<dbReference type="PANTHER" id="PTHR23236:SF51">
    <property type="entry name" value="NUCLEOLAR PROTEIN 6"/>
    <property type="match status" value="1"/>
</dbReference>
<comment type="caution">
    <text evidence="5">The sequence shown here is derived from an EMBL/GenBank/DDBJ whole genome shotgun (WGS) entry which is preliminary data.</text>
</comment>
<feature type="region of interest" description="Disordered" evidence="3">
    <location>
        <begin position="225"/>
        <end position="330"/>
    </location>
</feature>
<dbReference type="InterPro" id="IPR035979">
    <property type="entry name" value="RBD_domain_sf"/>
</dbReference>
<dbReference type="SMART" id="SM00360">
    <property type="entry name" value="RRM"/>
    <property type="match status" value="1"/>
</dbReference>
<dbReference type="AlphaFoldDB" id="A0A8H7A2I1"/>
<dbReference type="Proteomes" id="UP000623687">
    <property type="component" value="Unassembled WGS sequence"/>
</dbReference>
<protein>
    <recommendedName>
        <fullName evidence="4">RRM domain-containing protein</fullName>
    </recommendedName>
</protein>
<accession>A0A8H7A2I1</accession>
<dbReference type="PANTHER" id="PTHR23236">
    <property type="entry name" value="EUKARYOTIC TRANSLATION INITIATION FACTOR 4B/4H"/>
    <property type="match status" value="1"/>
</dbReference>
<dbReference type="Gene3D" id="3.30.70.330">
    <property type="match status" value="1"/>
</dbReference>
<dbReference type="Pfam" id="PF00076">
    <property type="entry name" value="RRM_1"/>
    <property type="match status" value="1"/>
</dbReference>
<dbReference type="VEuPathDB" id="FungiDB:PC9H_003424"/>
<dbReference type="PROSITE" id="PS50102">
    <property type="entry name" value="RRM"/>
    <property type="match status" value="1"/>
</dbReference>
<dbReference type="RefSeq" id="XP_036634490.1">
    <property type="nucleotide sequence ID" value="XM_036773017.1"/>
</dbReference>
<dbReference type="InterPro" id="IPR034228">
    <property type="entry name" value="Nop6_RRM"/>
</dbReference>
<evidence type="ECO:0000256" key="1">
    <source>
        <dbReference type="ARBA" id="ARBA00022884"/>
    </source>
</evidence>
<reference evidence="5" key="1">
    <citation type="submission" date="2019-07" db="EMBL/GenBank/DDBJ databases">
        <authorList>
            <person name="Palmer J.M."/>
        </authorList>
    </citation>
    <scope>NUCLEOTIDE SEQUENCE</scope>
    <source>
        <strain evidence="5">PC9</strain>
    </source>
</reference>
<evidence type="ECO:0000313" key="5">
    <source>
        <dbReference type="EMBL" id="KAF7436591.1"/>
    </source>
</evidence>
<sequence length="330" mass="36244">MTTAPKLTKKQKKSLAFRERSKHGKSKHGIDSEMVNDIPIQENQDEAAIELGEVEAADVRRKDESTARPREGVRKAKAAKDDSTVKGEVEAQSPKKRKRSTEESEVAVEGQVPRKRAKKPAREAEGGSEATEAEKTDKSSIKQRFILFVGNLKYTTSLEAIQKHFAACEPPPSVRLLTPKPSKNANASHKSKGCAFLEFSQKSGLQQALKLHQSDLDGRRINVELTAGGGGKSEQRLTKLRTRNKELSQQRQKHGEKGSKGSGNVETTVHLNPQRYSSTSGTEQKPVTKHTWTVGDTVEDEVHRGGAKHSKQRKTKSRSMGTGVNAIPVG</sequence>
<dbReference type="GO" id="GO:0019843">
    <property type="term" value="F:rRNA binding"/>
    <property type="evidence" value="ECO:0007669"/>
    <property type="project" value="TreeGrafter"/>
</dbReference>
<feature type="compositionally biased region" description="Basic and acidic residues" evidence="3">
    <location>
        <begin position="233"/>
        <end position="259"/>
    </location>
</feature>
<organism evidence="5 6">
    <name type="scientific">Pleurotus ostreatus</name>
    <name type="common">Oyster mushroom</name>
    <name type="synonym">White-rot fungus</name>
    <dbReference type="NCBI Taxonomy" id="5322"/>
    <lineage>
        <taxon>Eukaryota</taxon>
        <taxon>Fungi</taxon>
        <taxon>Dikarya</taxon>
        <taxon>Basidiomycota</taxon>
        <taxon>Agaricomycotina</taxon>
        <taxon>Agaricomycetes</taxon>
        <taxon>Agaricomycetidae</taxon>
        <taxon>Agaricales</taxon>
        <taxon>Pleurotineae</taxon>
        <taxon>Pleurotaceae</taxon>
        <taxon>Pleurotus</taxon>
    </lineage>
</organism>
<gene>
    <name evidence="5" type="ORF">PC9H_003424</name>
</gene>
<dbReference type="InterPro" id="IPR012677">
    <property type="entry name" value="Nucleotide-bd_a/b_plait_sf"/>
</dbReference>
<feature type="compositionally biased region" description="Acidic residues" evidence="3">
    <location>
        <begin position="43"/>
        <end position="56"/>
    </location>
</feature>
<feature type="compositionally biased region" description="Basic and acidic residues" evidence="3">
    <location>
        <begin position="57"/>
        <end position="89"/>
    </location>
</feature>
<keyword evidence="6" id="KW-1185">Reference proteome</keyword>
<dbReference type="EMBL" id="JACETU010000002">
    <property type="protein sequence ID" value="KAF7436591.1"/>
    <property type="molecule type" value="Genomic_DNA"/>
</dbReference>
<dbReference type="InterPro" id="IPR000504">
    <property type="entry name" value="RRM_dom"/>
</dbReference>
<dbReference type="GO" id="GO:0005730">
    <property type="term" value="C:nucleolus"/>
    <property type="evidence" value="ECO:0007669"/>
    <property type="project" value="TreeGrafter"/>
</dbReference>
<feature type="domain" description="RRM" evidence="4">
    <location>
        <begin position="145"/>
        <end position="228"/>
    </location>
</feature>
<dbReference type="CDD" id="cd12400">
    <property type="entry name" value="RRM_Nop6"/>
    <property type="match status" value="1"/>
</dbReference>
<feature type="compositionally biased region" description="Basic residues" evidence="3">
    <location>
        <begin position="7"/>
        <end position="27"/>
    </location>
</feature>
<evidence type="ECO:0000259" key="4">
    <source>
        <dbReference type="PROSITE" id="PS50102"/>
    </source>
</evidence>
<dbReference type="OrthoDB" id="167718at2759"/>